<dbReference type="InterPro" id="IPR017850">
    <property type="entry name" value="Alkaline_phosphatase_core_sf"/>
</dbReference>
<sequence length="215" mass="24175">MKGILKGDLESIIDGYRWSSHRELLKPAFGNGCITDIPSHILENFGVDAGWGATSSQCWPSENPDHFIFLLLDGFGFSTIEHSLEKYGMKYLNKFTDKSEFKLLTSVFPSTTSTATLSYHTNMRPIDHRVLGYTSYIPEAGAVCNMISMTPLGRKEHCLLDNGYEMPWVRDHGTIYEKLRNNEVDSFLYLPNAIRNSGLTRITGNGANISPYHSI</sequence>
<reference evidence="1" key="1">
    <citation type="submission" date="2013-08" db="EMBL/GenBank/DDBJ databases">
        <authorList>
            <person name="Mendez C."/>
            <person name="Richter M."/>
            <person name="Ferrer M."/>
            <person name="Sanchez J."/>
        </authorList>
    </citation>
    <scope>NUCLEOTIDE SEQUENCE</scope>
</reference>
<gene>
    <name evidence="1" type="ORF">B2A_05270</name>
</gene>
<accession>T1BT69</accession>
<dbReference type="AlphaFoldDB" id="T1BT69"/>
<organism evidence="1">
    <name type="scientific">mine drainage metagenome</name>
    <dbReference type="NCBI Taxonomy" id="410659"/>
    <lineage>
        <taxon>unclassified sequences</taxon>
        <taxon>metagenomes</taxon>
        <taxon>ecological metagenomes</taxon>
    </lineage>
</organism>
<proteinExistence type="predicted"/>
<reference evidence="1" key="2">
    <citation type="journal article" date="2014" name="ISME J.">
        <title>Microbial stratification in low pH oxic and suboxic macroscopic growths along an acid mine drainage.</title>
        <authorList>
            <person name="Mendez-Garcia C."/>
            <person name="Mesa V."/>
            <person name="Sprenger R.R."/>
            <person name="Richter M."/>
            <person name="Diez M.S."/>
            <person name="Solano J."/>
            <person name="Bargiela R."/>
            <person name="Golyshina O.V."/>
            <person name="Manteca A."/>
            <person name="Ramos J.L."/>
            <person name="Gallego J.R."/>
            <person name="Llorente I."/>
            <person name="Martins Dos Santos V.A."/>
            <person name="Jensen O.N."/>
            <person name="Pelaez A.I."/>
            <person name="Sanchez J."/>
            <person name="Ferrer M."/>
        </authorList>
    </citation>
    <scope>NUCLEOTIDE SEQUENCE</scope>
</reference>
<dbReference type="SUPFAM" id="SSF53649">
    <property type="entry name" value="Alkaline phosphatase-like"/>
    <property type="match status" value="1"/>
</dbReference>
<name>T1BT69_9ZZZZ</name>
<dbReference type="EMBL" id="AUZZ01003646">
    <property type="protein sequence ID" value="EQD56404.1"/>
    <property type="molecule type" value="Genomic_DNA"/>
</dbReference>
<dbReference type="Pfam" id="PF01663">
    <property type="entry name" value="Phosphodiest"/>
    <property type="match status" value="1"/>
</dbReference>
<protein>
    <submittedName>
        <fullName evidence="1">Type I phosphodiesterase/nucleotide pyrophosphatase</fullName>
    </submittedName>
</protein>
<evidence type="ECO:0000313" key="1">
    <source>
        <dbReference type="EMBL" id="EQD56404.1"/>
    </source>
</evidence>
<dbReference type="Gene3D" id="3.40.720.10">
    <property type="entry name" value="Alkaline Phosphatase, subunit A"/>
    <property type="match status" value="1"/>
</dbReference>
<comment type="caution">
    <text evidence="1">The sequence shown here is derived from an EMBL/GenBank/DDBJ whole genome shotgun (WGS) entry which is preliminary data.</text>
</comment>
<feature type="non-terminal residue" evidence="1">
    <location>
        <position position="215"/>
    </location>
</feature>
<dbReference type="InterPro" id="IPR002591">
    <property type="entry name" value="Phosphodiest/P_Trfase"/>
</dbReference>